<gene>
    <name evidence="2" type="ORF">LTR25_006935</name>
</gene>
<dbReference type="Pfam" id="PF09962">
    <property type="entry name" value="DUF2196"/>
    <property type="match status" value="1"/>
</dbReference>
<feature type="compositionally biased region" description="Low complexity" evidence="1">
    <location>
        <begin position="124"/>
        <end position="158"/>
    </location>
</feature>
<evidence type="ECO:0000313" key="3">
    <source>
        <dbReference type="Proteomes" id="UP001345827"/>
    </source>
</evidence>
<dbReference type="PANTHER" id="PTHR40069">
    <property type="entry name" value="YWBE PROTEIN"/>
    <property type="match status" value="1"/>
</dbReference>
<dbReference type="PANTHER" id="PTHR40069:SF1">
    <property type="entry name" value="YWBE PROTEIN"/>
    <property type="match status" value="1"/>
</dbReference>
<comment type="caution">
    <text evidence="2">The sequence shown here is derived from an EMBL/GenBank/DDBJ whole genome shotgun (WGS) entry which is preliminary data.</text>
</comment>
<proteinExistence type="predicted"/>
<name>A0AAV9Q1N5_9PEZI</name>
<organism evidence="2 3">
    <name type="scientific">Vermiconidia calcicola</name>
    <dbReference type="NCBI Taxonomy" id="1690605"/>
    <lineage>
        <taxon>Eukaryota</taxon>
        <taxon>Fungi</taxon>
        <taxon>Dikarya</taxon>
        <taxon>Ascomycota</taxon>
        <taxon>Pezizomycotina</taxon>
        <taxon>Dothideomycetes</taxon>
        <taxon>Dothideomycetidae</taxon>
        <taxon>Mycosphaerellales</taxon>
        <taxon>Extremaceae</taxon>
        <taxon>Vermiconidia</taxon>
    </lineage>
</organism>
<evidence type="ECO:0008006" key="4">
    <source>
        <dbReference type="Google" id="ProtNLM"/>
    </source>
</evidence>
<dbReference type="EMBL" id="JAXLQG010000012">
    <property type="protein sequence ID" value="KAK5533955.1"/>
    <property type="molecule type" value="Genomic_DNA"/>
</dbReference>
<keyword evidence="3" id="KW-1185">Reference proteome</keyword>
<evidence type="ECO:0000256" key="1">
    <source>
        <dbReference type="SAM" id="MobiDB-lite"/>
    </source>
</evidence>
<accession>A0AAV9Q1N5</accession>
<evidence type="ECO:0000313" key="2">
    <source>
        <dbReference type="EMBL" id="KAK5533955.1"/>
    </source>
</evidence>
<dbReference type="InterPro" id="IPR019240">
    <property type="entry name" value="DUF2196"/>
</dbReference>
<feature type="region of interest" description="Disordered" evidence="1">
    <location>
        <begin position="100"/>
        <end position="158"/>
    </location>
</feature>
<dbReference type="NCBIfam" id="TIGR03833">
    <property type="entry name" value="YwbE family protein"/>
    <property type="match status" value="1"/>
</dbReference>
<protein>
    <recommendedName>
        <fullName evidence="4">CUE domain-containing protein</fullName>
    </recommendedName>
</protein>
<sequence length="231" mass="25708">MSTYDDKKIETRSLFNLQAYFIPTLMPITQFSQIRPGLAVSIVLKADQKTGRQVQGTVSQLLTRHNHPRGIKVKLTDGRVGRVQQILSQTRQYHTMASNNPWEDAQSQGSPFRANASQGAAQTYYQSNPSQPQSQSQYPSQPNQQQQQAAPSQGAQQSDIDQVLAGQGDRAEQVEHMQQYEANVPQSEGDRIQAQLQKEFPNIDSSLIAALYSERPGSLGELREILQELGA</sequence>
<feature type="compositionally biased region" description="Polar residues" evidence="1">
    <location>
        <begin position="100"/>
        <end position="123"/>
    </location>
</feature>
<dbReference type="AlphaFoldDB" id="A0AAV9Q1N5"/>
<dbReference type="Proteomes" id="UP001345827">
    <property type="component" value="Unassembled WGS sequence"/>
</dbReference>
<reference evidence="2 3" key="1">
    <citation type="submission" date="2023-06" db="EMBL/GenBank/DDBJ databases">
        <title>Black Yeasts Isolated from many extreme environments.</title>
        <authorList>
            <person name="Coleine C."/>
            <person name="Stajich J.E."/>
            <person name="Selbmann L."/>
        </authorList>
    </citation>
    <scope>NUCLEOTIDE SEQUENCE [LARGE SCALE GENOMIC DNA]</scope>
    <source>
        <strain evidence="2 3">CCFEE 5887</strain>
    </source>
</reference>